<dbReference type="RefSeq" id="WP_110190051.1">
    <property type="nucleotide sequence ID" value="NZ_CP177354.1"/>
</dbReference>
<reference evidence="5 6" key="1">
    <citation type="submission" date="2015-03" db="EMBL/GenBank/DDBJ databases">
        <authorList>
            <person name="Krishnan R."/>
            <person name="Midha S."/>
            <person name="Patil P.B."/>
            <person name="Rameshkumar N."/>
        </authorList>
    </citation>
    <scope>NUCLEOTIDE SEQUENCE [LARGE SCALE GENOMIC DNA]</scope>
    <source>
        <strain evidence="5 6">L1E11</strain>
    </source>
</reference>
<comment type="similarity">
    <text evidence="1">Belongs to the bacterial solute-binding protein 3 family.</text>
</comment>
<dbReference type="SUPFAM" id="SSF53850">
    <property type="entry name" value="Periplasmic binding protein-like II"/>
    <property type="match status" value="1"/>
</dbReference>
<evidence type="ECO:0000259" key="4">
    <source>
        <dbReference type="SMART" id="SM00062"/>
    </source>
</evidence>
<feature type="chain" id="PRO_5046562250" description="Solute-binding protein family 3/N-terminal domain-containing protein" evidence="3">
    <location>
        <begin position="28"/>
        <end position="284"/>
    </location>
</feature>
<dbReference type="PANTHER" id="PTHR35936">
    <property type="entry name" value="MEMBRANE-BOUND LYTIC MUREIN TRANSGLYCOSYLASE F"/>
    <property type="match status" value="1"/>
</dbReference>
<keyword evidence="6" id="KW-1185">Reference proteome</keyword>
<evidence type="ECO:0000256" key="1">
    <source>
        <dbReference type="ARBA" id="ARBA00010333"/>
    </source>
</evidence>
<gene>
    <name evidence="5" type="ORF">WH50_24580</name>
</gene>
<dbReference type="Proteomes" id="UP000248090">
    <property type="component" value="Unassembled WGS sequence"/>
</dbReference>
<feature type="signal peptide" evidence="3">
    <location>
        <begin position="1"/>
        <end position="27"/>
    </location>
</feature>
<name>A0ABX5LTA5_9GAMM</name>
<evidence type="ECO:0000313" key="6">
    <source>
        <dbReference type="Proteomes" id="UP000248090"/>
    </source>
</evidence>
<dbReference type="SMART" id="SM00062">
    <property type="entry name" value="PBPb"/>
    <property type="match status" value="1"/>
</dbReference>
<dbReference type="EMBL" id="LAPT01000149">
    <property type="protein sequence ID" value="PXF28748.1"/>
    <property type="molecule type" value="Genomic_DNA"/>
</dbReference>
<proteinExistence type="inferred from homology"/>
<evidence type="ECO:0000313" key="5">
    <source>
        <dbReference type="EMBL" id="PXF28748.1"/>
    </source>
</evidence>
<dbReference type="Pfam" id="PF00497">
    <property type="entry name" value="SBP_bac_3"/>
    <property type="match status" value="1"/>
</dbReference>
<dbReference type="InterPro" id="IPR001638">
    <property type="entry name" value="Solute-binding_3/MltF_N"/>
</dbReference>
<feature type="domain" description="Solute-binding protein family 3/N-terminal" evidence="4">
    <location>
        <begin position="41"/>
        <end position="273"/>
    </location>
</feature>
<organism evidence="5 6">
    <name type="scientific">Pokkaliibacter plantistimulans</name>
    <dbReference type="NCBI Taxonomy" id="1635171"/>
    <lineage>
        <taxon>Bacteria</taxon>
        <taxon>Pseudomonadati</taxon>
        <taxon>Pseudomonadota</taxon>
        <taxon>Gammaproteobacteria</taxon>
        <taxon>Oceanospirillales</taxon>
        <taxon>Balneatrichaceae</taxon>
        <taxon>Pokkaliibacter</taxon>
    </lineage>
</organism>
<dbReference type="PANTHER" id="PTHR35936:SF19">
    <property type="entry name" value="AMINO-ACID-BINDING PROTEIN YXEM-RELATED"/>
    <property type="match status" value="1"/>
</dbReference>
<sequence length="284" mass="32389">MTSLRRTVLFATLLFATLQGWSTLSQADLPAHPTPSSHGTVVLSGHEDYAPFMWRNEDKISGMAITAMQEVFRRLGLKTESRYVGPWKRVLKELEEGNIDVLVAAYLTDDRKEYANFTSVPISADPTSVFVYKDREFPFSRWEDLIGKRFVEIYGESQGQEFDRWRLANAQVRYVTRRIESFKLLESGRVDALVTSYYTGTNAVARLGYKGLIVPLPTPVTMVYLYAAISKKSPYASLLPQINQQLKAMHDDGTLARMIEDAQLDYDHNFLNNINQRANRGMQQ</sequence>
<evidence type="ECO:0000256" key="2">
    <source>
        <dbReference type="ARBA" id="ARBA00022729"/>
    </source>
</evidence>
<evidence type="ECO:0000256" key="3">
    <source>
        <dbReference type="SAM" id="SignalP"/>
    </source>
</evidence>
<accession>A0ABX5LTA5</accession>
<comment type="caution">
    <text evidence="5">The sequence shown here is derived from an EMBL/GenBank/DDBJ whole genome shotgun (WGS) entry which is preliminary data.</text>
</comment>
<protein>
    <recommendedName>
        <fullName evidence="4">Solute-binding protein family 3/N-terminal domain-containing protein</fullName>
    </recommendedName>
</protein>
<keyword evidence="2 3" id="KW-0732">Signal</keyword>
<dbReference type="Gene3D" id="3.40.190.10">
    <property type="entry name" value="Periplasmic binding protein-like II"/>
    <property type="match status" value="2"/>
</dbReference>